<keyword evidence="5 11" id="KW-0031">Aminopeptidase</keyword>
<evidence type="ECO:0000256" key="7">
    <source>
        <dbReference type="ARBA" id="ARBA00022723"/>
    </source>
</evidence>
<dbReference type="PANTHER" id="PTHR28570">
    <property type="entry name" value="ASPARTYL AMINOPEPTIDASE"/>
    <property type="match status" value="1"/>
</dbReference>
<gene>
    <name evidence="12" type="ORF">PMKS-002653</name>
</gene>
<evidence type="ECO:0000313" key="13">
    <source>
        <dbReference type="Proteomes" id="UP000186136"/>
    </source>
</evidence>
<keyword evidence="13" id="KW-1185">Reference proteome</keyword>
<keyword evidence="8 11" id="KW-0378">Hydrolase</keyword>
<dbReference type="PANTHER" id="PTHR28570:SF3">
    <property type="entry name" value="ASPARTYL AMINOPEPTIDASE"/>
    <property type="match status" value="1"/>
</dbReference>
<evidence type="ECO:0000256" key="8">
    <source>
        <dbReference type="ARBA" id="ARBA00022801"/>
    </source>
</evidence>
<proteinExistence type="inferred from homology"/>
<dbReference type="GO" id="GO:0006508">
    <property type="term" value="P:proteolysis"/>
    <property type="evidence" value="ECO:0007669"/>
    <property type="project" value="UniProtKB-KW"/>
</dbReference>
<comment type="catalytic activity">
    <reaction evidence="1">
        <text>Release of an N-terminal aspartate or glutamate from a peptide, with a preference for aspartate.</text>
        <dbReference type="EC" id="3.4.11.21"/>
    </reaction>
</comment>
<keyword evidence="9 11" id="KW-0862">Zinc</keyword>
<keyword evidence="6 11" id="KW-0645">Protease</keyword>
<dbReference type="CDD" id="cd05658">
    <property type="entry name" value="M18_DAP"/>
    <property type="match status" value="1"/>
</dbReference>
<evidence type="ECO:0000256" key="3">
    <source>
        <dbReference type="ARBA" id="ARBA00008290"/>
    </source>
</evidence>
<dbReference type="InterPro" id="IPR023358">
    <property type="entry name" value="Peptidase_M18_dom2"/>
</dbReference>
<dbReference type="FunFam" id="2.30.250.10:FF:000001">
    <property type="entry name" value="Aspartyl aminopeptidase 1"/>
    <property type="match status" value="1"/>
</dbReference>
<dbReference type="OrthoDB" id="9880441at2759"/>
<dbReference type="Gene3D" id="3.40.630.10">
    <property type="entry name" value="Zn peptidases"/>
    <property type="match status" value="1"/>
</dbReference>
<reference evidence="12 13" key="1">
    <citation type="submission" date="2016-08" db="EMBL/GenBank/DDBJ databases">
        <title>Whole genome shotgun sequence of Pichia membranifaciens KS47-1.</title>
        <authorList>
            <person name="Konishi M."/>
            <person name="Ishida M."/>
            <person name="Arakawa T."/>
            <person name="Kato Y."/>
            <person name="Horiuchi J."/>
        </authorList>
    </citation>
    <scope>NUCLEOTIDE SEQUENCE [LARGE SCALE GENOMIC DNA]</scope>
    <source>
        <strain evidence="12 13">KS47-1</strain>
    </source>
</reference>
<dbReference type="GO" id="GO:0070006">
    <property type="term" value="F:metalloaminopeptidase activity"/>
    <property type="evidence" value="ECO:0007669"/>
    <property type="project" value="TreeGrafter"/>
</dbReference>
<evidence type="ECO:0000256" key="9">
    <source>
        <dbReference type="ARBA" id="ARBA00022833"/>
    </source>
</evidence>
<dbReference type="NCBIfam" id="NF002759">
    <property type="entry name" value="PRK02813.1"/>
    <property type="match status" value="1"/>
</dbReference>
<keyword evidence="10 11" id="KW-0482">Metalloprotease</keyword>
<accession>A0A1Q2YI61</accession>
<dbReference type="Pfam" id="PF02127">
    <property type="entry name" value="Peptidase_M18"/>
    <property type="match status" value="1"/>
</dbReference>
<evidence type="ECO:0000256" key="11">
    <source>
        <dbReference type="RuleBase" id="RU004386"/>
    </source>
</evidence>
<organism evidence="12 13">
    <name type="scientific">Pichia membranifaciens</name>
    <dbReference type="NCBI Taxonomy" id="4926"/>
    <lineage>
        <taxon>Eukaryota</taxon>
        <taxon>Fungi</taxon>
        <taxon>Dikarya</taxon>
        <taxon>Ascomycota</taxon>
        <taxon>Saccharomycotina</taxon>
        <taxon>Pichiomycetes</taxon>
        <taxon>Pichiales</taxon>
        <taxon>Pichiaceae</taxon>
        <taxon>Pichia</taxon>
    </lineage>
</organism>
<sequence length="497" mass="54774">MSASALQQAQGFLDFVNESPTPYHVVSTVKNELKKHGFQELSERSNWAGKIKKNSKYFVTRNASSLIAFAVGGEYQPGNGFAMVGGHTDSPVLRIKPISKQSKEGYHQIGVEPYGGGIWHTWFDRDLSVAGRVFVNYPDTGKCVAKLVKINRPLLRIPTLAIHLTKDRYVKFEFNKETQFKPIAGLVNSSSSSSSSKPVEARDGCCKGEELTEEEFHSVKTTIERHNKELLDLISQELDIEPSQIEDFELVLYDTQPSCLGGMKNEFIFSPRLDNQVTCYSATEALVKSAADGKLAKSSGIQLISLFDHEEIGSLSAQGADSSFLPNVLERLTRLTANPQVDLTSELPSSYFLTTMAKSFMISSDMAHGVNPNYTENYEAYNCPHLNDGPVIKINANQRYVTNSAGIVLLKKIGNLSKVPLQLFVIRNDSPCGSTIGPMISAKLGVRTLDLGNPQLSMHSIRETCGSADIEKLVALFESYFENYSTLEDTISVDGVE</sequence>
<evidence type="ECO:0000256" key="4">
    <source>
        <dbReference type="ARBA" id="ARBA00011965"/>
    </source>
</evidence>
<evidence type="ECO:0000256" key="10">
    <source>
        <dbReference type="ARBA" id="ARBA00023049"/>
    </source>
</evidence>
<dbReference type="SUPFAM" id="SSF53187">
    <property type="entry name" value="Zn-dependent exopeptidases"/>
    <property type="match status" value="1"/>
</dbReference>
<comment type="caution">
    <text evidence="12">The sequence shown here is derived from an EMBL/GenBank/DDBJ whole genome shotgun (WGS) entry which is preliminary data.</text>
</comment>
<dbReference type="GO" id="GO:0008270">
    <property type="term" value="F:zinc ion binding"/>
    <property type="evidence" value="ECO:0007669"/>
    <property type="project" value="InterPro"/>
</dbReference>
<comment type="cofactor">
    <cofactor evidence="2">
        <name>Zn(2+)</name>
        <dbReference type="ChEBI" id="CHEBI:29105"/>
    </cofactor>
</comment>
<dbReference type="Proteomes" id="UP000186136">
    <property type="component" value="Unassembled WGS sequence"/>
</dbReference>
<dbReference type="EC" id="3.4.11.21" evidence="4"/>
<comment type="similarity">
    <text evidence="3 11">Belongs to the peptidase M18 family.</text>
</comment>
<dbReference type="EMBL" id="BDGI01000104">
    <property type="protein sequence ID" value="GAV29171.1"/>
    <property type="molecule type" value="Genomic_DNA"/>
</dbReference>
<dbReference type="PRINTS" id="PR00932">
    <property type="entry name" value="AMINO1PTASE"/>
</dbReference>
<name>A0A1Q2YI61_9ASCO</name>
<dbReference type="Gene3D" id="2.30.250.10">
    <property type="entry name" value="Aminopeptidase i, Domain 2"/>
    <property type="match status" value="1"/>
</dbReference>
<evidence type="ECO:0000256" key="6">
    <source>
        <dbReference type="ARBA" id="ARBA00022670"/>
    </source>
</evidence>
<protein>
    <recommendedName>
        <fullName evidence="4">aspartyl aminopeptidase</fullName>
        <ecNumber evidence="4">3.4.11.21</ecNumber>
    </recommendedName>
</protein>
<keyword evidence="7 11" id="KW-0479">Metal-binding</keyword>
<dbReference type="AlphaFoldDB" id="A0A1Q2YI61"/>
<evidence type="ECO:0000256" key="2">
    <source>
        <dbReference type="ARBA" id="ARBA00001947"/>
    </source>
</evidence>
<dbReference type="GO" id="GO:0000324">
    <property type="term" value="C:fungal-type vacuole"/>
    <property type="evidence" value="ECO:0007669"/>
    <property type="project" value="TreeGrafter"/>
</dbReference>
<evidence type="ECO:0000313" key="12">
    <source>
        <dbReference type="EMBL" id="GAV29171.1"/>
    </source>
</evidence>
<dbReference type="InterPro" id="IPR001948">
    <property type="entry name" value="Peptidase_M18"/>
</dbReference>
<evidence type="ECO:0000256" key="5">
    <source>
        <dbReference type="ARBA" id="ARBA00022438"/>
    </source>
</evidence>
<dbReference type="SUPFAM" id="SSF101821">
    <property type="entry name" value="Aminopeptidase/glucanase lid domain"/>
    <property type="match status" value="1"/>
</dbReference>
<evidence type="ECO:0000256" key="1">
    <source>
        <dbReference type="ARBA" id="ARBA00001335"/>
    </source>
</evidence>